<dbReference type="Proteomes" id="UP000176349">
    <property type="component" value="Unassembled WGS sequence"/>
</dbReference>
<comment type="caution">
    <text evidence="2">The sequence shown here is derived from an EMBL/GenBank/DDBJ whole genome shotgun (WGS) entry which is preliminary data.</text>
</comment>
<protein>
    <submittedName>
        <fullName evidence="2">Uncharacterized protein</fullName>
    </submittedName>
</protein>
<gene>
    <name evidence="2" type="ORF">A2128_00385</name>
</gene>
<evidence type="ECO:0000313" key="2">
    <source>
        <dbReference type="EMBL" id="OGY97462.1"/>
    </source>
</evidence>
<feature type="compositionally biased region" description="Basic and acidic residues" evidence="1">
    <location>
        <begin position="89"/>
        <end position="98"/>
    </location>
</feature>
<organism evidence="2 3">
    <name type="scientific">Candidatus Liptonbacteria bacterium GWC1_60_9</name>
    <dbReference type="NCBI Taxonomy" id="1798645"/>
    <lineage>
        <taxon>Bacteria</taxon>
        <taxon>Candidatus Liptoniibacteriota</taxon>
    </lineage>
</organism>
<feature type="region of interest" description="Disordered" evidence="1">
    <location>
        <begin position="74"/>
        <end position="132"/>
    </location>
</feature>
<evidence type="ECO:0000256" key="1">
    <source>
        <dbReference type="SAM" id="MobiDB-lite"/>
    </source>
</evidence>
<evidence type="ECO:0000313" key="3">
    <source>
        <dbReference type="Proteomes" id="UP000176349"/>
    </source>
</evidence>
<accession>A0A1G2C7S1</accession>
<proteinExistence type="predicted"/>
<name>A0A1G2C7S1_9BACT</name>
<dbReference type="AlphaFoldDB" id="A0A1G2C7S1"/>
<sequence>MPFARIRSVLEVHSDRVLRQSPAGPLRPLDKNDCFRVAKRFTEAGTTELIRVFQAIEIEVIRADKFPAIFGQTVGTDKYKGGAQNAPAHPERPQEPAGKDGLPGSQFPRKRDHDGAPSWSFPQNVPRKQARREFCSARRTTYMDRIVTPWH</sequence>
<reference evidence="2 3" key="1">
    <citation type="journal article" date="2016" name="Nat. Commun.">
        <title>Thousands of microbial genomes shed light on interconnected biogeochemical processes in an aquifer system.</title>
        <authorList>
            <person name="Anantharaman K."/>
            <person name="Brown C.T."/>
            <person name="Hug L.A."/>
            <person name="Sharon I."/>
            <person name="Castelle C.J."/>
            <person name="Probst A.J."/>
            <person name="Thomas B.C."/>
            <person name="Singh A."/>
            <person name="Wilkins M.J."/>
            <person name="Karaoz U."/>
            <person name="Brodie E.L."/>
            <person name="Williams K.H."/>
            <person name="Hubbard S.S."/>
            <person name="Banfield J.F."/>
        </authorList>
    </citation>
    <scope>NUCLEOTIDE SEQUENCE [LARGE SCALE GENOMIC DNA]</scope>
</reference>
<dbReference type="EMBL" id="MHKV01000009">
    <property type="protein sequence ID" value="OGY97462.1"/>
    <property type="molecule type" value="Genomic_DNA"/>
</dbReference>